<evidence type="ECO:0000313" key="2">
    <source>
        <dbReference type="Proteomes" id="UP000207598"/>
    </source>
</evidence>
<sequence length="416" mass="43518">MDIAIAGGGPAGTIAAILLARAGARVTLAEVGGRGAWAEGAGLRLVAALRAQRLAVEGLGPLVERRVDWGTLSGQPNREHMLSRPAFDEGLQAQAVVEGVTLVRAPVRRVRRGVLELADGREIAAGLVIEARGRRAPVAEGRLRGIPTVSIAAEAGASAAGAEVRALPEGWLWRIGDGARGWMQVTVDAAAARDPAAVWAAMTGFAPRGLVVRGAELRLSAPDLDPAMPRIGDAAVAMDPLSGHGMFWALASALMAVPLCAALLDGQGGLAARFYRDRVVATFDRQARVGRDFYRAAGMGGRFWRARAGWPDEMSAEPVPPAAPHLENRVIVRAGRLAEAQVLVTPQDPEGAAFVGGVEIAPLLARLGRGPMPDRAGFAARVLPETPPETAGRIYDWLAARGITTAPALKNKEVVT</sequence>
<reference evidence="1 2" key="1">
    <citation type="submission" date="2017-05" db="EMBL/GenBank/DDBJ databases">
        <authorList>
            <person name="Song R."/>
            <person name="Chenine A.L."/>
            <person name="Ruprecht R.M."/>
        </authorList>
    </citation>
    <scope>NUCLEOTIDE SEQUENCE [LARGE SCALE GENOMIC DNA]</scope>
    <source>
        <strain evidence="1 2">CECT 8898</strain>
    </source>
</reference>
<protein>
    <submittedName>
        <fullName evidence="1">Uncharacterized protein</fullName>
    </submittedName>
</protein>
<dbReference type="EMBL" id="FXYF01000004">
    <property type="protein sequence ID" value="SMX38765.1"/>
    <property type="molecule type" value="Genomic_DNA"/>
</dbReference>
<dbReference type="PANTHER" id="PTHR42685:SF22">
    <property type="entry name" value="CONDITIONED MEDIUM FACTOR RECEPTOR 1"/>
    <property type="match status" value="1"/>
</dbReference>
<dbReference type="SUPFAM" id="SSF51905">
    <property type="entry name" value="FAD/NAD(P)-binding domain"/>
    <property type="match status" value="1"/>
</dbReference>
<dbReference type="Proteomes" id="UP000207598">
    <property type="component" value="Unassembled WGS sequence"/>
</dbReference>
<dbReference type="PANTHER" id="PTHR42685">
    <property type="entry name" value="GERANYLGERANYL DIPHOSPHATE REDUCTASE"/>
    <property type="match status" value="1"/>
</dbReference>
<dbReference type="InterPro" id="IPR050407">
    <property type="entry name" value="Geranylgeranyl_reductase"/>
</dbReference>
<accession>A0A238K7I2</accession>
<gene>
    <name evidence="1" type="ORF">MAA8898_01708</name>
</gene>
<keyword evidence="2" id="KW-1185">Reference proteome</keyword>
<dbReference type="AlphaFoldDB" id="A0A238K7I2"/>
<evidence type="ECO:0000313" key="1">
    <source>
        <dbReference type="EMBL" id="SMX38765.1"/>
    </source>
</evidence>
<dbReference type="OrthoDB" id="9799983at2"/>
<dbReference type="Gene3D" id="3.50.50.60">
    <property type="entry name" value="FAD/NAD(P)-binding domain"/>
    <property type="match status" value="2"/>
</dbReference>
<dbReference type="RefSeq" id="WP_094020552.1">
    <property type="nucleotide sequence ID" value="NZ_FXYF01000004.1"/>
</dbReference>
<proteinExistence type="predicted"/>
<name>A0A238K7I2_9RHOB</name>
<organism evidence="1 2">
    <name type="scientific">Maliponia aquimaris</name>
    <dbReference type="NCBI Taxonomy" id="1673631"/>
    <lineage>
        <taxon>Bacteria</taxon>
        <taxon>Pseudomonadati</taxon>
        <taxon>Pseudomonadota</taxon>
        <taxon>Alphaproteobacteria</taxon>
        <taxon>Rhodobacterales</taxon>
        <taxon>Paracoccaceae</taxon>
        <taxon>Maliponia</taxon>
    </lineage>
</organism>
<dbReference type="InterPro" id="IPR036188">
    <property type="entry name" value="FAD/NAD-bd_sf"/>
</dbReference>